<accession>A0A7U2F2M3</accession>
<gene>
    <name evidence="1" type="ORF">JI435_086920</name>
</gene>
<organism evidence="1 2">
    <name type="scientific">Phaeosphaeria nodorum (strain SN15 / ATCC MYA-4574 / FGSC 10173)</name>
    <name type="common">Glume blotch fungus</name>
    <name type="synonym">Parastagonospora nodorum</name>
    <dbReference type="NCBI Taxonomy" id="321614"/>
    <lineage>
        <taxon>Eukaryota</taxon>
        <taxon>Fungi</taxon>
        <taxon>Dikarya</taxon>
        <taxon>Ascomycota</taxon>
        <taxon>Pezizomycotina</taxon>
        <taxon>Dothideomycetes</taxon>
        <taxon>Pleosporomycetidae</taxon>
        <taxon>Pleosporales</taxon>
        <taxon>Pleosporineae</taxon>
        <taxon>Phaeosphaeriaceae</taxon>
        <taxon>Parastagonospora</taxon>
    </lineage>
</organism>
<proteinExistence type="predicted"/>
<evidence type="ECO:0000313" key="2">
    <source>
        <dbReference type="Proteomes" id="UP000663193"/>
    </source>
</evidence>
<evidence type="ECO:0000313" key="1">
    <source>
        <dbReference type="EMBL" id="QRC97532.1"/>
    </source>
</evidence>
<keyword evidence="2" id="KW-1185">Reference proteome</keyword>
<dbReference type="OrthoDB" id="3704005at2759"/>
<sequence length="95" mass="10117">MSTTIISQHAARLPIVSTVLMIYGSYQVHRVLTGTHPTWSPRLEEAGFTSFKQVEAGAESSGEAGGVGDAAIRWTNVNGIPIPTLAAFMGTSREE</sequence>
<dbReference type="Proteomes" id="UP000663193">
    <property type="component" value="Chromosome 7"/>
</dbReference>
<dbReference type="VEuPathDB" id="FungiDB:JI435_086920"/>
<reference evidence="2" key="1">
    <citation type="journal article" date="2021" name="BMC Genomics">
        <title>Chromosome-level genome assembly and manually-curated proteome of model necrotroph Parastagonospora nodorum Sn15 reveals a genome-wide trove of candidate effector homologs, and redundancy of virulence-related functions within an accessory chromosome.</title>
        <authorList>
            <person name="Bertazzoni S."/>
            <person name="Jones D.A.B."/>
            <person name="Phan H.T."/>
            <person name="Tan K.-C."/>
            <person name="Hane J.K."/>
        </authorList>
    </citation>
    <scope>NUCLEOTIDE SEQUENCE [LARGE SCALE GENOMIC DNA]</scope>
    <source>
        <strain evidence="2">SN15 / ATCC MYA-4574 / FGSC 10173)</strain>
    </source>
</reference>
<dbReference type="AlphaFoldDB" id="A0A7U2F2M3"/>
<dbReference type="EMBL" id="CP069029">
    <property type="protein sequence ID" value="QRC97532.1"/>
    <property type="molecule type" value="Genomic_DNA"/>
</dbReference>
<name>A0A7U2F2M3_PHANO</name>
<protein>
    <submittedName>
        <fullName evidence="1">Uncharacterized protein</fullName>
    </submittedName>
</protein>